<evidence type="ECO:0000256" key="1">
    <source>
        <dbReference type="SAM" id="Phobius"/>
    </source>
</evidence>
<dbReference type="GO" id="GO:0005576">
    <property type="term" value="C:extracellular region"/>
    <property type="evidence" value="ECO:0007669"/>
    <property type="project" value="TreeGrafter"/>
</dbReference>
<gene>
    <name evidence="2" type="primary">eccB</name>
    <name evidence="2" type="ORF">EK0264_13640</name>
</gene>
<organism evidence="2 3">
    <name type="scientific">Epidermidibacterium keratini</name>
    <dbReference type="NCBI Taxonomy" id="1891644"/>
    <lineage>
        <taxon>Bacteria</taxon>
        <taxon>Bacillati</taxon>
        <taxon>Actinomycetota</taxon>
        <taxon>Actinomycetes</taxon>
        <taxon>Sporichthyales</taxon>
        <taxon>Sporichthyaceae</taxon>
        <taxon>Epidermidibacterium</taxon>
    </lineage>
</organism>
<dbReference type="OrthoDB" id="3847604at2"/>
<feature type="transmembrane region" description="Helical" evidence="1">
    <location>
        <begin position="41"/>
        <end position="61"/>
    </location>
</feature>
<dbReference type="Proteomes" id="UP000463857">
    <property type="component" value="Chromosome"/>
</dbReference>
<dbReference type="EMBL" id="CP047156">
    <property type="protein sequence ID" value="QHC01229.1"/>
    <property type="molecule type" value="Genomic_DNA"/>
</dbReference>
<dbReference type="RefSeq" id="WP_159546366.1">
    <property type="nucleotide sequence ID" value="NZ_CP047156.1"/>
</dbReference>
<dbReference type="InterPro" id="IPR007795">
    <property type="entry name" value="T7SS_EccB"/>
</dbReference>
<keyword evidence="1" id="KW-1133">Transmembrane helix</keyword>
<dbReference type="AlphaFoldDB" id="A0A7L4YR20"/>
<reference evidence="2 3" key="1">
    <citation type="journal article" date="2018" name="Int. J. Syst. Evol. Microbiol.">
        <title>Epidermidibacterium keratini gen. nov., sp. nov., a member of the family Sporichthyaceae, isolated from keratin epidermis.</title>
        <authorList>
            <person name="Lee D.G."/>
            <person name="Trujillo M.E."/>
            <person name="Kang S."/>
            <person name="Nam J.J."/>
            <person name="Kim Y.J."/>
        </authorList>
    </citation>
    <scope>NUCLEOTIDE SEQUENCE [LARGE SCALE GENOMIC DNA]</scope>
    <source>
        <strain evidence="2 3">EPI-7</strain>
    </source>
</reference>
<dbReference type="InterPro" id="IPR044857">
    <property type="entry name" value="T7SS_EccB_R1"/>
</dbReference>
<evidence type="ECO:0000313" key="2">
    <source>
        <dbReference type="EMBL" id="QHC01229.1"/>
    </source>
</evidence>
<dbReference type="Gene3D" id="3.30.2390.20">
    <property type="entry name" value="Type VII secretion system EccB, repeat 1 domain"/>
    <property type="match status" value="1"/>
</dbReference>
<dbReference type="Pfam" id="PF05108">
    <property type="entry name" value="T7SS_ESX1_EccB"/>
    <property type="match status" value="1"/>
</dbReference>
<evidence type="ECO:0000313" key="3">
    <source>
        <dbReference type="Proteomes" id="UP000463857"/>
    </source>
</evidence>
<proteinExistence type="predicted"/>
<dbReference type="KEGG" id="eke:EK0264_13640"/>
<dbReference type="NCBIfam" id="TIGR03919">
    <property type="entry name" value="T7SS_EccB"/>
    <property type="match status" value="1"/>
</dbReference>
<keyword evidence="3" id="KW-1185">Reference proteome</keyword>
<name>A0A7L4YR20_9ACTN</name>
<accession>A0A7L4YR20</accession>
<sequence>MITPREQAMALRFAARRRLAGLTRGESGAYADLAAARERSVPIFVVLTVLALGVAAAYGFFAGAPPTTVPKDGVVRTEAGDYFVVIDGVAHPALNATSAMLADDEIIEVEAQALRGIARGAPVGISGAPDALPTTTTEASAWSLCLTPNESGRRLTVVATSSLPGLPTLSAMVLSDSDGVLWLVTAGRRHRVSADRLTALGISPSIAIDSPDQLLSLIPEATALDVAALGWQPDAVVQRVTPAGTTYFAVLAGTLAALTPLSAALLSNGPPGQATPDDGTATASAALPADWPTEIPQTLDLRTRAVCASWGEPRAGVLDQLPLTNASLVDEPTASSAVVMPRDKVAVIRVPGDPADSYVVLSDAGLAYAVADRAALGRLGYRPEQALDVPTAVLGLLPRGPELSIEAARATAVG</sequence>
<keyword evidence="1" id="KW-0472">Membrane</keyword>
<dbReference type="InParanoid" id="A0A7L4YR20"/>
<keyword evidence="1" id="KW-0812">Transmembrane</keyword>
<protein>
    <submittedName>
        <fullName evidence="2">Type VII secretion protein EccB</fullName>
    </submittedName>
</protein>
<dbReference type="PANTHER" id="PTHR40765">
    <property type="entry name" value="ESX-2 SECRETION SYSTEM ATPASE ECCB2"/>
    <property type="match status" value="1"/>
</dbReference>
<dbReference type="PANTHER" id="PTHR40765:SF2">
    <property type="entry name" value="ESX-2 SECRETION SYSTEM ATPASE ECCB2"/>
    <property type="match status" value="1"/>
</dbReference>